<name>A0A7K1FH80_9ACTN</name>
<dbReference type="EMBL" id="WLYK01000001">
    <property type="protein sequence ID" value="MTD13458.1"/>
    <property type="molecule type" value="Genomic_DNA"/>
</dbReference>
<comment type="caution">
    <text evidence="2">The sequence shown here is derived from an EMBL/GenBank/DDBJ whole genome shotgun (WGS) entry which is preliminary data.</text>
</comment>
<sequence length="151" mass="16580">MAPPEGSLDEMSWIELLGVLAAQGYDRGGCYAFFGQLAAPFGEDLEVWRGDTASLPSIMDDGRHNFTPSNFWAVDRSWFVLTDNDLMATKVSGSHELIETLTRSDLECIAWPWVLLPERRRASYVQVGNSLSPSSSASMVGIEPAQGPPTR</sequence>
<evidence type="ECO:0000313" key="2">
    <source>
        <dbReference type="EMBL" id="MTD13458.1"/>
    </source>
</evidence>
<gene>
    <name evidence="2" type="ORF">GIS00_05800</name>
</gene>
<proteinExistence type="predicted"/>
<dbReference type="AlphaFoldDB" id="A0A7K1FH80"/>
<feature type="region of interest" description="Disordered" evidence="1">
    <location>
        <begin position="130"/>
        <end position="151"/>
    </location>
</feature>
<dbReference type="RefSeq" id="WP_154767318.1">
    <property type="nucleotide sequence ID" value="NZ_WLYK01000001.1"/>
</dbReference>
<dbReference type="Proteomes" id="UP000460221">
    <property type="component" value="Unassembled WGS sequence"/>
</dbReference>
<organism evidence="2 3">
    <name type="scientific">Nakamurella alba</name>
    <dbReference type="NCBI Taxonomy" id="2665158"/>
    <lineage>
        <taxon>Bacteria</taxon>
        <taxon>Bacillati</taxon>
        <taxon>Actinomycetota</taxon>
        <taxon>Actinomycetes</taxon>
        <taxon>Nakamurellales</taxon>
        <taxon>Nakamurellaceae</taxon>
        <taxon>Nakamurella</taxon>
    </lineage>
</organism>
<evidence type="ECO:0000256" key="1">
    <source>
        <dbReference type="SAM" id="MobiDB-lite"/>
    </source>
</evidence>
<reference evidence="2 3" key="1">
    <citation type="submission" date="2019-11" db="EMBL/GenBank/DDBJ databases">
        <authorList>
            <person name="Jiang L.-Q."/>
        </authorList>
    </citation>
    <scope>NUCLEOTIDE SEQUENCE [LARGE SCALE GENOMIC DNA]</scope>
    <source>
        <strain evidence="2 3">YIM 132087</strain>
    </source>
</reference>
<accession>A0A7K1FH80</accession>
<keyword evidence="3" id="KW-1185">Reference proteome</keyword>
<evidence type="ECO:0000313" key="3">
    <source>
        <dbReference type="Proteomes" id="UP000460221"/>
    </source>
</evidence>
<protein>
    <submittedName>
        <fullName evidence="2">Uncharacterized protein</fullName>
    </submittedName>
</protein>